<evidence type="ECO:0000313" key="9">
    <source>
        <dbReference type="Proteomes" id="UP001403385"/>
    </source>
</evidence>
<dbReference type="RefSeq" id="WP_346822780.1">
    <property type="nucleotide sequence ID" value="NZ_JBDKWZ010000011.1"/>
</dbReference>
<keyword evidence="2 4" id="KW-0472">Membrane</keyword>
<dbReference type="PROSITE" id="PS51257">
    <property type="entry name" value="PROKAR_LIPOPROTEIN"/>
    <property type="match status" value="1"/>
</dbReference>
<keyword evidence="9" id="KW-1185">Reference proteome</keyword>
<feature type="domain" description="OmpA-like" evidence="7">
    <location>
        <begin position="230"/>
        <end position="344"/>
    </location>
</feature>
<keyword evidence="3" id="KW-0998">Cell outer membrane</keyword>
<evidence type="ECO:0000256" key="2">
    <source>
        <dbReference type="ARBA" id="ARBA00023136"/>
    </source>
</evidence>
<dbReference type="Proteomes" id="UP001403385">
    <property type="component" value="Unassembled WGS sequence"/>
</dbReference>
<dbReference type="InterPro" id="IPR006665">
    <property type="entry name" value="OmpA-like"/>
</dbReference>
<dbReference type="Pfam" id="PF00691">
    <property type="entry name" value="OmpA"/>
    <property type="match status" value="1"/>
</dbReference>
<dbReference type="InterPro" id="IPR006664">
    <property type="entry name" value="OMP_bac"/>
</dbReference>
<feature type="region of interest" description="Disordered" evidence="5">
    <location>
        <begin position="314"/>
        <end position="338"/>
    </location>
</feature>
<comment type="subcellular location">
    <subcellularLocation>
        <location evidence="1">Cell outer membrane</location>
    </subcellularLocation>
</comment>
<proteinExistence type="predicted"/>
<keyword evidence="6" id="KW-0732">Signal</keyword>
<evidence type="ECO:0000256" key="6">
    <source>
        <dbReference type="SAM" id="SignalP"/>
    </source>
</evidence>
<dbReference type="PANTHER" id="PTHR30329">
    <property type="entry name" value="STATOR ELEMENT OF FLAGELLAR MOTOR COMPLEX"/>
    <property type="match status" value="1"/>
</dbReference>
<evidence type="ECO:0000259" key="7">
    <source>
        <dbReference type="PROSITE" id="PS51123"/>
    </source>
</evidence>
<evidence type="ECO:0000256" key="4">
    <source>
        <dbReference type="PROSITE-ProRule" id="PRU00473"/>
    </source>
</evidence>
<dbReference type="EMBL" id="JBDKWZ010000011">
    <property type="protein sequence ID" value="MEN7550002.1"/>
    <property type="molecule type" value="Genomic_DNA"/>
</dbReference>
<sequence length="344" mass="38749">MKKTSLKLLLILINITLLFSCNSGKQQEQQEEKQEEVSETPSQVNPKEEQHEKKATSFDIGTLPVSDRELGQFPFFSLPEDIAILDKPIERKFDKLYFLIDGVMTPLEGRVWKADLRAKSGNYEDWSLAYFEKSYDEAIKALGGVKVFDGKMAYYDEYEHFKEQATYMGESGSIGYIGENIKVYIIRKADNSNVYIQLSSESTGGKINILQQEQFIQTITYLEADQIQKDLTEKGKAVLYITFDTDKATLKPEGTKAVAEIIKVLQTDNSLKIAINGYTDNTGNEAHNLQLSQQRAETVKNEIVKAGVDTERLTADGFGPNNPIADNTSEDGKAKNRRVELVKI</sequence>
<dbReference type="SUPFAM" id="SSF103088">
    <property type="entry name" value="OmpA-like"/>
    <property type="match status" value="1"/>
</dbReference>
<dbReference type="CDD" id="cd07185">
    <property type="entry name" value="OmpA_C-like"/>
    <property type="match status" value="1"/>
</dbReference>
<dbReference type="Gene3D" id="3.30.1330.60">
    <property type="entry name" value="OmpA-like domain"/>
    <property type="match status" value="1"/>
</dbReference>
<dbReference type="InterPro" id="IPR036737">
    <property type="entry name" value="OmpA-like_sf"/>
</dbReference>
<feature type="signal peptide" evidence="6">
    <location>
        <begin position="1"/>
        <end position="20"/>
    </location>
</feature>
<comment type="caution">
    <text evidence="8">The sequence shown here is derived from an EMBL/GenBank/DDBJ whole genome shotgun (WGS) entry which is preliminary data.</text>
</comment>
<dbReference type="GO" id="GO:0009279">
    <property type="term" value="C:cell outer membrane"/>
    <property type="evidence" value="ECO:0007669"/>
    <property type="project" value="UniProtKB-SubCell"/>
</dbReference>
<dbReference type="PRINTS" id="PR01021">
    <property type="entry name" value="OMPADOMAIN"/>
</dbReference>
<gene>
    <name evidence="8" type="ORF">AAG747_18905</name>
</gene>
<feature type="region of interest" description="Disordered" evidence="5">
    <location>
        <begin position="25"/>
        <end position="58"/>
    </location>
</feature>
<protein>
    <submittedName>
        <fullName evidence="8">OmpA family protein</fullName>
    </submittedName>
</protein>
<dbReference type="PANTHER" id="PTHR30329:SF21">
    <property type="entry name" value="LIPOPROTEIN YIAD-RELATED"/>
    <property type="match status" value="1"/>
</dbReference>
<accession>A0AAW9RYK2</accession>
<evidence type="ECO:0000256" key="1">
    <source>
        <dbReference type="ARBA" id="ARBA00004442"/>
    </source>
</evidence>
<feature type="compositionally biased region" description="Basic and acidic residues" evidence="5">
    <location>
        <begin position="46"/>
        <end position="56"/>
    </location>
</feature>
<dbReference type="PROSITE" id="PS51123">
    <property type="entry name" value="OMPA_2"/>
    <property type="match status" value="1"/>
</dbReference>
<evidence type="ECO:0000256" key="5">
    <source>
        <dbReference type="SAM" id="MobiDB-lite"/>
    </source>
</evidence>
<feature type="chain" id="PRO_5043432348" evidence="6">
    <location>
        <begin position="21"/>
        <end position="344"/>
    </location>
</feature>
<name>A0AAW9RYK2_9BACT</name>
<dbReference type="AlphaFoldDB" id="A0AAW9RYK2"/>
<reference evidence="8 9" key="1">
    <citation type="submission" date="2024-04" db="EMBL/GenBank/DDBJ databases">
        <title>Novel genus in family Flammeovirgaceae.</title>
        <authorList>
            <person name="Nguyen T.H."/>
            <person name="Vuong T.Q."/>
            <person name="Le H."/>
            <person name="Kim S.-G."/>
        </authorList>
    </citation>
    <scope>NUCLEOTIDE SEQUENCE [LARGE SCALE GENOMIC DNA]</scope>
    <source>
        <strain evidence="8 9">JCM 23209</strain>
    </source>
</reference>
<evidence type="ECO:0000256" key="3">
    <source>
        <dbReference type="ARBA" id="ARBA00023237"/>
    </source>
</evidence>
<evidence type="ECO:0000313" key="8">
    <source>
        <dbReference type="EMBL" id="MEN7550002.1"/>
    </source>
</evidence>
<organism evidence="8 9">
    <name type="scientific">Rapidithrix thailandica</name>
    <dbReference type="NCBI Taxonomy" id="413964"/>
    <lineage>
        <taxon>Bacteria</taxon>
        <taxon>Pseudomonadati</taxon>
        <taxon>Bacteroidota</taxon>
        <taxon>Cytophagia</taxon>
        <taxon>Cytophagales</taxon>
        <taxon>Flammeovirgaceae</taxon>
        <taxon>Rapidithrix</taxon>
    </lineage>
</organism>
<dbReference type="InterPro" id="IPR050330">
    <property type="entry name" value="Bact_OuterMem_StrucFunc"/>
</dbReference>